<keyword evidence="1" id="KW-0732">Signal</keyword>
<dbReference type="InterPro" id="IPR045467">
    <property type="entry name" value="DUF6497"/>
</dbReference>
<name>A0ABZ1DY01_9RHOB</name>
<evidence type="ECO:0000256" key="1">
    <source>
        <dbReference type="SAM" id="SignalP"/>
    </source>
</evidence>
<dbReference type="Pfam" id="PF20107">
    <property type="entry name" value="DUF6497"/>
    <property type="match status" value="1"/>
</dbReference>
<evidence type="ECO:0000313" key="2">
    <source>
        <dbReference type="EMBL" id="WRY33023.1"/>
    </source>
</evidence>
<proteinExistence type="predicted"/>
<gene>
    <name evidence="2" type="ORF">RPE78_09975</name>
</gene>
<accession>A0ABZ1DY01</accession>
<sequence>MMRFRCGGLVAVCLGMLCVGPVALADGGVTRGVVVAVPSGAHVEWLQSQTDASGPDGLTLRHFFLAPDLAREDPDVALTDMQALCEQFALPHLSSVGPQPQQIVISLSDRPVAFGDSDPEATQLFAGYAISPPHCVEEMF</sequence>
<feature type="chain" id="PRO_5047078178" evidence="1">
    <location>
        <begin position="26"/>
        <end position="140"/>
    </location>
</feature>
<evidence type="ECO:0000313" key="3">
    <source>
        <dbReference type="Proteomes" id="UP001623290"/>
    </source>
</evidence>
<dbReference type="Proteomes" id="UP001623290">
    <property type="component" value="Chromosome"/>
</dbReference>
<dbReference type="EMBL" id="CP135443">
    <property type="protein sequence ID" value="WRY33023.1"/>
    <property type="molecule type" value="Genomic_DNA"/>
</dbReference>
<reference evidence="2 3" key="1">
    <citation type="submission" date="2023-09" db="EMBL/GenBank/DDBJ databases">
        <title>Thioclava shenzhenensis sp. nov., a multidrug resistant bacteria-antagonizing species isolated from coastal seawater.</title>
        <authorList>
            <person name="Long M."/>
        </authorList>
    </citation>
    <scope>NUCLEOTIDE SEQUENCE [LARGE SCALE GENOMIC DNA]</scope>
    <source>
        <strain evidence="2 3">FTW29</strain>
    </source>
</reference>
<protein>
    <submittedName>
        <fullName evidence="2">DUF6497 family protein</fullName>
    </submittedName>
</protein>
<feature type="signal peptide" evidence="1">
    <location>
        <begin position="1"/>
        <end position="25"/>
    </location>
</feature>
<dbReference type="RefSeq" id="WP_406720471.1">
    <property type="nucleotide sequence ID" value="NZ_CP135443.1"/>
</dbReference>
<keyword evidence="3" id="KW-1185">Reference proteome</keyword>
<organism evidence="2 3">
    <name type="scientific">Thioclava litoralis</name>
    <dbReference type="NCBI Taxonomy" id="3076557"/>
    <lineage>
        <taxon>Bacteria</taxon>
        <taxon>Pseudomonadati</taxon>
        <taxon>Pseudomonadota</taxon>
        <taxon>Alphaproteobacteria</taxon>
        <taxon>Rhodobacterales</taxon>
        <taxon>Paracoccaceae</taxon>
        <taxon>Thioclava</taxon>
    </lineage>
</organism>